<feature type="domain" description="Rib" evidence="4">
    <location>
        <begin position="281"/>
        <end position="346"/>
    </location>
</feature>
<keyword evidence="2" id="KW-0812">Transmembrane</keyword>
<accession>A0A7X3MH20</accession>
<evidence type="ECO:0000256" key="2">
    <source>
        <dbReference type="SAM" id="Phobius"/>
    </source>
</evidence>
<evidence type="ECO:0000256" key="1">
    <source>
        <dbReference type="SAM" id="MobiDB-lite"/>
    </source>
</evidence>
<dbReference type="InterPro" id="IPR002931">
    <property type="entry name" value="Transglutaminase-like"/>
</dbReference>
<evidence type="ECO:0000313" key="5">
    <source>
        <dbReference type="EMBL" id="MXP76115.1"/>
    </source>
</evidence>
<dbReference type="InterPro" id="IPR038765">
    <property type="entry name" value="Papain-like_cys_pep_sf"/>
</dbReference>
<dbReference type="EMBL" id="WUQX01000001">
    <property type="protein sequence ID" value="MXP76115.1"/>
    <property type="molecule type" value="Genomic_DNA"/>
</dbReference>
<keyword evidence="2" id="KW-0472">Membrane</keyword>
<evidence type="ECO:0000259" key="3">
    <source>
        <dbReference type="Pfam" id="PF01841"/>
    </source>
</evidence>
<feature type="compositionally biased region" description="Polar residues" evidence="1">
    <location>
        <begin position="18"/>
        <end position="34"/>
    </location>
</feature>
<dbReference type="SUPFAM" id="SSF54001">
    <property type="entry name" value="Cysteine proteinases"/>
    <property type="match status" value="1"/>
</dbReference>
<dbReference type="AlphaFoldDB" id="A0A7X3MH20"/>
<proteinExistence type="predicted"/>
<sequence length="590" mass="67901">MSRYRGRYRNGREYDSDISYQEYSNNDIESSYTTDEYFDEQDYGYQDYEYQDSQEYGYQDYEYQDSQEYGYQDYEYQDSQASQEYGYQDYEYQEPQASQEYGYQDYEYQDSQASQEYGYQDYDFQEPQESQEQQESGHQDETKYSFQKSVFQNDQQNHLRERQSRQRRRIREEKRRRRIRRLKIIRAILVGGMLLILAAVIFTVRLIFFQGPIRRKVTVEAGTELDIKDFLRKKNAKAEFVTDISKISLDHVGEQKIVLKVKKKEKKSRLIIQDTVAPKAEAVDGMINVGGELEPRELVTNIKDATDVKCSFKKKPDFSKEGTVSVSVVLTDEGGNTAEVEAKVQVIVDKEAPVIDGVAPLIGFIGEPISYKSAITVTDNCTKNIEVTVDNSQVDTKTEGTYDVFYLAVDGAGNEAEASTTITIKSKPENYITPEEALEEADEILKEITTKDMTLKEKARAIYNWTRTEIGYVNTSEKDSWTNGAHQGFTERSGDCFVFFSTAKALLTQAKIPNLDVVKSDVSESSHFWSLIDCGDGWYHFDTTPRYGGGDDFFMKTDAEILKYSKNHGNSHIFDQSLYPPTPTEASTVE</sequence>
<feature type="domain" description="Transglutaminase-like" evidence="3">
    <location>
        <begin position="444"/>
        <end position="542"/>
    </location>
</feature>
<keyword evidence="6" id="KW-1185">Reference proteome</keyword>
<protein>
    <recommendedName>
        <fullName evidence="7">Transglutaminase-like superfamily protein</fullName>
    </recommendedName>
</protein>
<feature type="region of interest" description="Disordered" evidence="1">
    <location>
        <begin position="153"/>
        <end position="172"/>
    </location>
</feature>
<gene>
    <name evidence="5" type="ORF">GN277_12150</name>
</gene>
<name>A0A7X3MH20_9FIRM</name>
<dbReference type="InterPro" id="IPR013783">
    <property type="entry name" value="Ig-like_fold"/>
</dbReference>
<comment type="caution">
    <text evidence="5">The sequence shown here is derived from an EMBL/GenBank/DDBJ whole genome shotgun (WGS) entry which is preliminary data.</text>
</comment>
<evidence type="ECO:0000313" key="6">
    <source>
        <dbReference type="Proteomes" id="UP000460412"/>
    </source>
</evidence>
<organism evidence="5 6">
    <name type="scientific">Sporofaciens musculi</name>
    <dbReference type="NCBI Taxonomy" id="2681861"/>
    <lineage>
        <taxon>Bacteria</taxon>
        <taxon>Bacillati</taxon>
        <taxon>Bacillota</taxon>
        <taxon>Clostridia</taxon>
        <taxon>Lachnospirales</taxon>
        <taxon>Lachnospiraceae</taxon>
        <taxon>Sporofaciens</taxon>
    </lineage>
</organism>
<feature type="compositionally biased region" description="Low complexity" evidence="1">
    <location>
        <begin position="43"/>
        <end position="69"/>
    </location>
</feature>
<dbReference type="Proteomes" id="UP000460412">
    <property type="component" value="Unassembled WGS sequence"/>
</dbReference>
<dbReference type="Gene3D" id="2.60.40.10">
    <property type="entry name" value="Immunoglobulins"/>
    <property type="match status" value="1"/>
</dbReference>
<dbReference type="Pfam" id="PF01841">
    <property type="entry name" value="Transglut_core"/>
    <property type="match status" value="1"/>
</dbReference>
<keyword evidence="2" id="KW-1133">Transmembrane helix</keyword>
<feature type="region of interest" description="Disordered" evidence="1">
    <location>
        <begin position="1"/>
        <end position="69"/>
    </location>
</feature>
<dbReference type="Gene3D" id="2.60.40.3600">
    <property type="match status" value="1"/>
</dbReference>
<dbReference type="InterPro" id="IPR059115">
    <property type="entry name" value="Rib"/>
</dbReference>
<feature type="transmembrane region" description="Helical" evidence="2">
    <location>
        <begin position="184"/>
        <end position="208"/>
    </location>
</feature>
<evidence type="ECO:0008006" key="7">
    <source>
        <dbReference type="Google" id="ProtNLM"/>
    </source>
</evidence>
<reference evidence="5 6" key="1">
    <citation type="submission" date="2019-12" db="EMBL/GenBank/DDBJ databases">
        <title>Sporaefaciens musculi gen. nov., sp. nov., a novel bacterium isolated from the caecum of an obese mouse.</title>
        <authorList>
            <person name="Rasmussen T.S."/>
            <person name="Streidl T."/>
            <person name="Hitch T.C.A."/>
            <person name="Wortmann E."/>
            <person name="Deptula P."/>
            <person name="Hansen M."/>
            <person name="Nielsen D.S."/>
            <person name="Clavel T."/>
            <person name="Vogensen F.K."/>
        </authorList>
    </citation>
    <scope>NUCLEOTIDE SEQUENCE [LARGE SCALE GENOMIC DNA]</scope>
    <source>
        <strain evidence="5 6">WCA-9-b2</strain>
    </source>
</reference>
<evidence type="ECO:0000259" key="4">
    <source>
        <dbReference type="Pfam" id="PF08428"/>
    </source>
</evidence>
<dbReference type="Pfam" id="PF08428">
    <property type="entry name" value="Rib"/>
    <property type="match status" value="1"/>
</dbReference>
<dbReference type="RefSeq" id="WP_159751285.1">
    <property type="nucleotide sequence ID" value="NZ_CATIFW010000112.1"/>
</dbReference>